<keyword evidence="4" id="KW-0413">Isomerase</keyword>
<feature type="domain" description="Sugar 3,4-ketoisomerase QdtA cupin" evidence="3">
    <location>
        <begin position="182"/>
        <end position="309"/>
    </location>
</feature>
<dbReference type="PANTHER" id="PTHR43300:SF4">
    <property type="entry name" value="ACYL-[ACYL-CARRIER-PROTEIN]--UDP-N-ACETYLGLUCOSAMINE O-ACYLTRANSFERASE"/>
    <property type="match status" value="1"/>
</dbReference>
<accession>A0A1F5Z094</accession>
<dbReference type="InterPro" id="IPR014710">
    <property type="entry name" value="RmlC-like_jellyroll"/>
</dbReference>
<evidence type="ECO:0000256" key="2">
    <source>
        <dbReference type="ARBA" id="ARBA00022737"/>
    </source>
</evidence>
<dbReference type="EMBL" id="MFIX01000038">
    <property type="protein sequence ID" value="OGG05795.1"/>
    <property type="molecule type" value="Genomic_DNA"/>
</dbReference>
<dbReference type="Gene3D" id="2.160.10.10">
    <property type="entry name" value="Hexapeptide repeat proteins"/>
    <property type="match status" value="1"/>
</dbReference>
<dbReference type="InterPro" id="IPR001451">
    <property type="entry name" value="Hexapep"/>
</dbReference>
<evidence type="ECO:0000259" key="3">
    <source>
        <dbReference type="Pfam" id="PF05523"/>
    </source>
</evidence>
<dbReference type="GO" id="GO:0016740">
    <property type="term" value="F:transferase activity"/>
    <property type="evidence" value="ECO:0007669"/>
    <property type="project" value="UniProtKB-KW"/>
</dbReference>
<evidence type="ECO:0000313" key="5">
    <source>
        <dbReference type="Proteomes" id="UP000179129"/>
    </source>
</evidence>
<name>A0A1F5Z094_9BACT</name>
<dbReference type="SUPFAM" id="SSF51161">
    <property type="entry name" value="Trimeric LpxA-like enzymes"/>
    <property type="match status" value="1"/>
</dbReference>
<dbReference type="STRING" id="1817867.A3F83_05645"/>
<dbReference type="InterPro" id="IPR011004">
    <property type="entry name" value="Trimer_LpxA-like_sf"/>
</dbReference>
<gene>
    <name evidence="4" type="ORF">A3F83_05645</name>
</gene>
<keyword evidence="1" id="KW-0808">Transferase</keyword>
<dbReference type="CDD" id="cd03358">
    <property type="entry name" value="LbH_WxcM_N_like"/>
    <property type="match status" value="1"/>
</dbReference>
<proteinExistence type="predicted"/>
<dbReference type="PROSITE" id="PS00101">
    <property type="entry name" value="HEXAPEP_TRANSFERASES"/>
    <property type="match status" value="1"/>
</dbReference>
<dbReference type="Gene3D" id="2.60.120.10">
    <property type="entry name" value="Jelly Rolls"/>
    <property type="match status" value="1"/>
</dbReference>
<dbReference type="PANTHER" id="PTHR43300">
    <property type="entry name" value="ACETYLTRANSFERASE"/>
    <property type="match status" value="1"/>
</dbReference>
<dbReference type="Proteomes" id="UP000179129">
    <property type="component" value="Unassembled WGS sequence"/>
</dbReference>
<organism evidence="4 5">
    <name type="scientific">Candidatus Glassbacteria bacterium RIFCSPLOWO2_12_FULL_58_11</name>
    <dbReference type="NCBI Taxonomy" id="1817867"/>
    <lineage>
        <taxon>Bacteria</taxon>
        <taxon>Candidatus Glassiibacteriota</taxon>
    </lineage>
</organism>
<dbReference type="Pfam" id="PF00132">
    <property type="entry name" value="Hexapep"/>
    <property type="match status" value="3"/>
</dbReference>
<evidence type="ECO:0000256" key="1">
    <source>
        <dbReference type="ARBA" id="ARBA00022679"/>
    </source>
</evidence>
<dbReference type="InterPro" id="IPR018357">
    <property type="entry name" value="Hexapep_transf_CS"/>
</dbReference>
<dbReference type="InterPro" id="IPR008894">
    <property type="entry name" value="QdtA_cupin_dom"/>
</dbReference>
<dbReference type="CDD" id="cd20292">
    <property type="entry name" value="cupin_QdtA-like"/>
    <property type="match status" value="1"/>
</dbReference>
<reference evidence="4 5" key="1">
    <citation type="journal article" date="2016" name="Nat. Commun.">
        <title>Thousands of microbial genomes shed light on interconnected biogeochemical processes in an aquifer system.</title>
        <authorList>
            <person name="Anantharaman K."/>
            <person name="Brown C.T."/>
            <person name="Hug L.A."/>
            <person name="Sharon I."/>
            <person name="Castelle C.J."/>
            <person name="Probst A.J."/>
            <person name="Thomas B.C."/>
            <person name="Singh A."/>
            <person name="Wilkins M.J."/>
            <person name="Karaoz U."/>
            <person name="Brodie E.L."/>
            <person name="Williams K.H."/>
            <person name="Hubbard S.S."/>
            <person name="Banfield J.F."/>
        </authorList>
    </citation>
    <scope>NUCLEOTIDE SEQUENCE [LARGE SCALE GENOMIC DNA]</scope>
</reference>
<protein>
    <submittedName>
        <fullName evidence="4">Isomerase</fullName>
    </submittedName>
</protein>
<sequence length="313" mass="34452">MPVSIHPKAIVETKSVGKNTRVWAFAHILPQAVIGENCNICDHVFIENDVRVGDNVTIKCGVQLWDGIEIEDNVFIGPNVTFTNDPLPRSKKKPPRFSRTLVKKGASIGANATILPGITIGQNAMVGAGSVVTIDVPANAVVKGNPAQIDGYISFKTRGKPVKITETAGIDSLEKVKLNVDGVKLLKIPVFHDLRGALTYGQYPENLPFMPRRFFIVYDVPSSKVHGQHAHRTLEQLLICLRGSIHINVDNGKDSDAIVLNNSGYGLYISPLIWASQYKYTADGMLLVLASDVYDEKEYIRDYDEYLSILKGH</sequence>
<dbReference type="AlphaFoldDB" id="A0A1F5Z094"/>
<dbReference type="InterPro" id="IPR011051">
    <property type="entry name" value="RmlC_Cupin_sf"/>
</dbReference>
<keyword evidence="2" id="KW-0677">Repeat</keyword>
<dbReference type="GO" id="GO:0016853">
    <property type="term" value="F:isomerase activity"/>
    <property type="evidence" value="ECO:0007669"/>
    <property type="project" value="UniProtKB-KW"/>
</dbReference>
<dbReference type="SUPFAM" id="SSF51182">
    <property type="entry name" value="RmlC-like cupins"/>
    <property type="match status" value="1"/>
</dbReference>
<comment type="caution">
    <text evidence="4">The sequence shown here is derived from an EMBL/GenBank/DDBJ whole genome shotgun (WGS) entry which is preliminary data.</text>
</comment>
<dbReference type="Pfam" id="PF05523">
    <property type="entry name" value="FdtA"/>
    <property type="match status" value="1"/>
</dbReference>
<evidence type="ECO:0000313" key="4">
    <source>
        <dbReference type="EMBL" id="OGG05795.1"/>
    </source>
</evidence>
<dbReference type="InterPro" id="IPR050179">
    <property type="entry name" value="Trans_hexapeptide_repeat"/>
</dbReference>